<evidence type="ECO:0000313" key="11">
    <source>
        <dbReference type="EMBL" id="MBB6343092.1"/>
    </source>
</evidence>
<reference evidence="11 12" key="1">
    <citation type="submission" date="2020-08" db="EMBL/GenBank/DDBJ databases">
        <title>Functional genomics of gut bacteria from endangered species of beetles.</title>
        <authorList>
            <person name="Carlos-Shanley C."/>
        </authorList>
    </citation>
    <scope>NUCLEOTIDE SEQUENCE [LARGE SCALE GENOMIC DNA]</scope>
    <source>
        <strain evidence="11 12">S00202</strain>
    </source>
</reference>
<feature type="transmembrane region" description="Helical" evidence="7">
    <location>
        <begin position="146"/>
        <end position="169"/>
    </location>
</feature>
<keyword evidence="7" id="KW-0997">Cell inner membrane</keyword>
<name>A0A7X0BUF3_9PSED</name>
<keyword evidence="12" id="KW-1185">Reference proteome</keyword>
<feature type="transmembrane region" description="Helical" evidence="7">
    <location>
        <begin position="213"/>
        <end position="231"/>
    </location>
</feature>
<keyword evidence="7" id="KW-0813">Transport</keyword>
<feature type="transmembrane region" description="Helical" evidence="7">
    <location>
        <begin position="311"/>
        <end position="328"/>
    </location>
</feature>
<keyword evidence="8" id="KW-0732">Signal</keyword>
<sequence length="546" mass="59926">MRKLLHASVVPWLALLFCLSGWSPALLADEAFTADEAEPHAVALEVANRTILVFRSNLLAETPALRAARARSVINEVLDESANLSVSLQPMQDNFIVLLGGRRAFIVSAADTDPLEHDSTQAAAEAAAENLRLVVAETQESRDLRFMLTAAAYSGIATLIFAFLIRLIYFIRARVLQALPGLMQRHTQALKVGTTQVVDANQLFPLVTRSLHALRWMLMLLLGYEWLSFVMSRFPYTRPWGESLNSYLLQVAAYLFDGVVSALPGLGIAVAIFFIARGVSGFVQRLLKRMAAPGNSDAWLNGETLQPTRRLTSLAIWLFALAMAYPYLPGAGTEAFKGLSVLIGLMISLGASSVVGQAASGLILTYTRTLRPGEYVRVGEHEGTVTEVGMFTTRIRTGVGEVLTIPNSMITGTVTKNYSRAVAGAGHLLDTSVTIGYDTPWRQVEAMLLEAARRTDGLLGTPTPRVLQTALSDYYPEYRLVVHVSATQKQPRPELLSALHANIQDVFNEYGVQIMSPHYIADPKDTKWVPPEQWYAEPARRDTPNS</sequence>
<feature type="domain" description="Mechanosensitive ion channel MscS C-terminal" evidence="10">
    <location>
        <begin position="430"/>
        <end position="514"/>
    </location>
</feature>
<evidence type="ECO:0000256" key="8">
    <source>
        <dbReference type="SAM" id="SignalP"/>
    </source>
</evidence>
<evidence type="ECO:0000256" key="4">
    <source>
        <dbReference type="ARBA" id="ARBA00022692"/>
    </source>
</evidence>
<dbReference type="PANTHER" id="PTHR30221">
    <property type="entry name" value="SMALL-CONDUCTANCE MECHANOSENSITIVE CHANNEL"/>
    <property type="match status" value="1"/>
</dbReference>
<gene>
    <name evidence="11" type="ORF">HNP49_003280</name>
</gene>
<keyword evidence="4 7" id="KW-0812">Transmembrane</keyword>
<evidence type="ECO:0000313" key="12">
    <source>
        <dbReference type="Proteomes" id="UP000557193"/>
    </source>
</evidence>
<dbReference type="Gene3D" id="3.30.70.100">
    <property type="match status" value="1"/>
</dbReference>
<keyword evidence="6 7" id="KW-0472">Membrane</keyword>
<feature type="chain" id="PRO_5031362407" description="Small-conductance mechanosensitive channel" evidence="8">
    <location>
        <begin position="29"/>
        <end position="546"/>
    </location>
</feature>
<evidence type="ECO:0000256" key="6">
    <source>
        <dbReference type="ARBA" id="ARBA00023136"/>
    </source>
</evidence>
<dbReference type="Pfam" id="PF21082">
    <property type="entry name" value="MS_channel_3rd"/>
    <property type="match status" value="1"/>
</dbReference>
<comment type="similarity">
    <text evidence="2 7">Belongs to the MscS (TC 1.A.23) family.</text>
</comment>
<accession>A0A7X0BUF3</accession>
<dbReference type="Gene3D" id="1.10.287.1260">
    <property type="match status" value="1"/>
</dbReference>
<dbReference type="Pfam" id="PF00924">
    <property type="entry name" value="MS_channel_2nd"/>
    <property type="match status" value="1"/>
</dbReference>
<dbReference type="InterPro" id="IPR010920">
    <property type="entry name" value="LSM_dom_sf"/>
</dbReference>
<evidence type="ECO:0000259" key="9">
    <source>
        <dbReference type="Pfam" id="PF00924"/>
    </source>
</evidence>
<evidence type="ECO:0000259" key="10">
    <source>
        <dbReference type="Pfam" id="PF21082"/>
    </source>
</evidence>
<evidence type="ECO:0000256" key="1">
    <source>
        <dbReference type="ARBA" id="ARBA00004651"/>
    </source>
</evidence>
<feature type="transmembrane region" description="Helical" evidence="7">
    <location>
        <begin position="251"/>
        <end position="276"/>
    </location>
</feature>
<dbReference type="GO" id="GO:0008381">
    <property type="term" value="F:mechanosensitive monoatomic ion channel activity"/>
    <property type="evidence" value="ECO:0007669"/>
    <property type="project" value="InterPro"/>
</dbReference>
<keyword evidence="7" id="KW-0406">Ion transport</keyword>
<dbReference type="SUPFAM" id="SSF82689">
    <property type="entry name" value="Mechanosensitive channel protein MscS (YggB), C-terminal domain"/>
    <property type="match status" value="1"/>
</dbReference>
<proteinExistence type="inferred from homology"/>
<dbReference type="InterPro" id="IPR049278">
    <property type="entry name" value="MS_channel_C"/>
</dbReference>
<dbReference type="GO" id="GO:0005886">
    <property type="term" value="C:plasma membrane"/>
    <property type="evidence" value="ECO:0007669"/>
    <property type="project" value="UniProtKB-SubCell"/>
</dbReference>
<comment type="subcellular location">
    <subcellularLocation>
        <location evidence="7">Cell inner membrane</location>
        <topology evidence="7">Multi-pass membrane protein</topology>
    </subcellularLocation>
    <subcellularLocation>
        <location evidence="1">Cell membrane</location>
        <topology evidence="1">Multi-pass membrane protein</topology>
    </subcellularLocation>
</comment>
<evidence type="ECO:0000256" key="3">
    <source>
        <dbReference type="ARBA" id="ARBA00022475"/>
    </source>
</evidence>
<dbReference type="Gene3D" id="2.30.30.60">
    <property type="match status" value="1"/>
</dbReference>
<dbReference type="InterPro" id="IPR023408">
    <property type="entry name" value="MscS_beta-dom_sf"/>
</dbReference>
<feature type="signal peptide" evidence="8">
    <location>
        <begin position="1"/>
        <end position="28"/>
    </location>
</feature>
<feature type="domain" description="Mechanosensitive ion channel MscS" evidence="9">
    <location>
        <begin position="355"/>
        <end position="420"/>
    </location>
</feature>
<dbReference type="AlphaFoldDB" id="A0A7X0BUF3"/>
<comment type="caution">
    <text evidence="11">The sequence shown here is derived from an EMBL/GenBank/DDBJ whole genome shotgun (WGS) entry which is preliminary data.</text>
</comment>
<dbReference type="RefSeq" id="WP_184685057.1">
    <property type="nucleotide sequence ID" value="NZ_JACHLL010000006.1"/>
</dbReference>
<dbReference type="Proteomes" id="UP000557193">
    <property type="component" value="Unassembled WGS sequence"/>
</dbReference>
<dbReference type="InterPro" id="IPR045275">
    <property type="entry name" value="MscS_archaea/bacteria_type"/>
</dbReference>
<evidence type="ECO:0000256" key="7">
    <source>
        <dbReference type="RuleBase" id="RU369025"/>
    </source>
</evidence>
<dbReference type="InterPro" id="IPR011066">
    <property type="entry name" value="MscS_channel_C_sf"/>
</dbReference>
<dbReference type="PANTHER" id="PTHR30221:SF18">
    <property type="entry name" value="SLL0590 PROTEIN"/>
    <property type="match status" value="1"/>
</dbReference>
<dbReference type="SUPFAM" id="SSF50182">
    <property type="entry name" value="Sm-like ribonucleoproteins"/>
    <property type="match status" value="1"/>
</dbReference>
<comment type="function">
    <text evidence="7">Mechanosensitive channel that participates in the regulation of osmotic pressure changes within the cell, opening in response to stretch forces in the membrane lipid bilayer, without the need for other proteins. Contributes to normal resistance to hypoosmotic shock. Forms an ion channel of 1.0 nanosiemens conductance with a slight preference for anions.</text>
</comment>
<organism evidence="11 12">
    <name type="scientific">Pseudomonas fluvialis</name>
    <dbReference type="NCBI Taxonomy" id="1793966"/>
    <lineage>
        <taxon>Bacteria</taxon>
        <taxon>Pseudomonadati</taxon>
        <taxon>Pseudomonadota</taxon>
        <taxon>Gammaproteobacteria</taxon>
        <taxon>Pseudomonadales</taxon>
        <taxon>Pseudomonadaceae</taxon>
        <taxon>Pseudomonas</taxon>
    </lineage>
</organism>
<comment type="caution">
    <text evidence="7">Lacks conserved residue(s) required for the propagation of feature annotation.</text>
</comment>
<keyword evidence="5 7" id="KW-1133">Transmembrane helix</keyword>
<dbReference type="EMBL" id="JACHLL010000006">
    <property type="protein sequence ID" value="MBB6343092.1"/>
    <property type="molecule type" value="Genomic_DNA"/>
</dbReference>
<keyword evidence="3" id="KW-1003">Cell membrane</keyword>
<evidence type="ECO:0000256" key="5">
    <source>
        <dbReference type="ARBA" id="ARBA00022989"/>
    </source>
</evidence>
<comment type="subunit">
    <text evidence="7">Homoheptamer.</text>
</comment>
<protein>
    <recommendedName>
        <fullName evidence="7">Small-conductance mechanosensitive channel</fullName>
    </recommendedName>
</protein>
<keyword evidence="7" id="KW-0407">Ion channel</keyword>
<dbReference type="InterPro" id="IPR006685">
    <property type="entry name" value="MscS_channel_2nd"/>
</dbReference>
<feature type="transmembrane region" description="Helical" evidence="7">
    <location>
        <begin position="340"/>
        <end position="364"/>
    </location>
</feature>
<evidence type="ECO:0000256" key="2">
    <source>
        <dbReference type="ARBA" id="ARBA00008017"/>
    </source>
</evidence>